<proteinExistence type="predicted"/>
<evidence type="ECO:0000313" key="2">
    <source>
        <dbReference type="Proteomes" id="UP000033881"/>
    </source>
</evidence>
<dbReference type="AlphaFoldDB" id="A0A0G0PG73"/>
<comment type="caution">
    <text evidence="1">The sequence shown here is derived from an EMBL/GenBank/DDBJ whole genome shotgun (WGS) entry which is preliminary data.</text>
</comment>
<dbReference type="Proteomes" id="UP000033881">
    <property type="component" value="Unassembled WGS sequence"/>
</dbReference>
<gene>
    <name evidence="1" type="ORF">UT24_C0053G0011</name>
</gene>
<reference evidence="1 2" key="1">
    <citation type="journal article" date="2015" name="Nature">
        <title>rRNA introns, odd ribosomes, and small enigmatic genomes across a large radiation of phyla.</title>
        <authorList>
            <person name="Brown C.T."/>
            <person name="Hug L.A."/>
            <person name="Thomas B.C."/>
            <person name="Sharon I."/>
            <person name="Castelle C.J."/>
            <person name="Singh A."/>
            <person name="Wilkins M.J."/>
            <person name="Williams K.H."/>
            <person name="Banfield J.F."/>
        </authorList>
    </citation>
    <scope>NUCLEOTIDE SEQUENCE [LARGE SCALE GENOMIC DNA]</scope>
</reference>
<protein>
    <submittedName>
        <fullName evidence="1">Uncharacterized protein</fullName>
    </submittedName>
</protein>
<accession>A0A0G0PG73</accession>
<dbReference type="EMBL" id="LBWB01000053">
    <property type="protein sequence ID" value="KKQ97104.1"/>
    <property type="molecule type" value="Genomic_DNA"/>
</dbReference>
<evidence type="ECO:0000313" key="1">
    <source>
        <dbReference type="EMBL" id="KKQ97104.1"/>
    </source>
</evidence>
<name>A0A0G0PG73_9BACT</name>
<organism evidence="1 2">
    <name type="scientific">Candidatus Woesebacteria bacterium GW2011_GWB1_39_12</name>
    <dbReference type="NCBI Taxonomy" id="1618574"/>
    <lineage>
        <taxon>Bacteria</taxon>
        <taxon>Candidatus Woeseibacteriota</taxon>
    </lineage>
</organism>
<feature type="non-terminal residue" evidence="1">
    <location>
        <position position="1"/>
    </location>
</feature>
<sequence length="29" mass="3247">TTIHNKYVVPELKHANKNPVISELSNVNS</sequence>